<dbReference type="Proteomes" id="UP000636956">
    <property type="component" value="Unassembled WGS sequence"/>
</dbReference>
<dbReference type="EMBL" id="BMMD01000001">
    <property type="protein sequence ID" value="GGJ66321.1"/>
    <property type="molecule type" value="Genomic_DNA"/>
</dbReference>
<proteinExistence type="predicted"/>
<feature type="transmembrane region" description="Helical" evidence="1">
    <location>
        <begin position="97"/>
        <end position="119"/>
    </location>
</feature>
<reference evidence="2" key="2">
    <citation type="submission" date="2020-09" db="EMBL/GenBank/DDBJ databases">
        <authorList>
            <person name="Sun Q."/>
            <person name="Zhou Y."/>
        </authorList>
    </citation>
    <scope>NUCLEOTIDE SEQUENCE</scope>
    <source>
        <strain evidence="2">CGMCC 1.8984</strain>
    </source>
</reference>
<reference evidence="2" key="1">
    <citation type="journal article" date="2014" name="Int. J. Syst. Evol. Microbiol.">
        <title>Complete genome sequence of Corynebacterium casei LMG S-19264T (=DSM 44701T), isolated from a smear-ripened cheese.</title>
        <authorList>
            <consortium name="US DOE Joint Genome Institute (JGI-PGF)"/>
            <person name="Walter F."/>
            <person name="Albersmeier A."/>
            <person name="Kalinowski J."/>
            <person name="Ruckert C."/>
        </authorList>
    </citation>
    <scope>NUCLEOTIDE SEQUENCE</scope>
    <source>
        <strain evidence="2">CGMCC 1.8984</strain>
    </source>
</reference>
<protein>
    <recommendedName>
        <fullName evidence="4">DUF3054 domain-containing protein</fullName>
    </recommendedName>
</protein>
<evidence type="ECO:0000313" key="2">
    <source>
        <dbReference type="EMBL" id="GGJ66321.1"/>
    </source>
</evidence>
<keyword evidence="3" id="KW-1185">Reference proteome</keyword>
<keyword evidence="1" id="KW-0472">Membrane</keyword>
<keyword evidence="1" id="KW-0812">Transmembrane</keyword>
<comment type="caution">
    <text evidence="2">The sequence shown here is derived from an EMBL/GenBank/DDBJ whole genome shotgun (WGS) entry which is preliminary data.</text>
</comment>
<feature type="transmembrane region" description="Helical" evidence="1">
    <location>
        <begin position="41"/>
        <end position="61"/>
    </location>
</feature>
<gene>
    <name evidence="2" type="ORF">GCM10011372_00020</name>
</gene>
<evidence type="ECO:0000256" key="1">
    <source>
        <dbReference type="SAM" id="Phobius"/>
    </source>
</evidence>
<evidence type="ECO:0008006" key="4">
    <source>
        <dbReference type="Google" id="ProtNLM"/>
    </source>
</evidence>
<feature type="transmembrane region" description="Helical" evidence="1">
    <location>
        <begin position="7"/>
        <end position="29"/>
    </location>
</feature>
<keyword evidence="1" id="KW-1133">Transmembrane helix</keyword>
<evidence type="ECO:0000313" key="3">
    <source>
        <dbReference type="Proteomes" id="UP000636956"/>
    </source>
</evidence>
<dbReference type="RefSeq" id="WP_188741398.1">
    <property type="nucleotide sequence ID" value="NZ_BAABFW010000007.1"/>
</dbReference>
<dbReference type="AlphaFoldDB" id="A0A917P845"/>
<sequence length="130" mass="13513">MIERRGISAGGIVGALVVDAVLVVGFAVVGRMSHAEGLTLAGVWGTAWPFLAGLAVGWAGARAWRHPLAVWPTGVVIWVATLVVGMLLRFAGGQGTAVAFIIVATLTLGLFLVGSRGLATLMRRQPTARR</sequence>
<organism evidence="2 3">
    <name type="scientific">Agromyces bauzanensis</name>
    <dbReference type="NCBI Taxonomy" id="1308924"/>
    <lineage>
        <taxon>Bacteria</taxon>
        <taxon>Bacillati</taxon>
        <taxon>Actinomycetota</taxon>
        <taxon>Actinomycetes</taxon>
        <taxon>Micrococcales</taxon>
        <taxon>Microbacteriaceae</taxon>
        <taxon>Agromyces</taxon>
    </lineage>
</organism>
<name>A0A917P845_9MICO</name>
<accession>A0A917P845</accession>
<feature type="transmembrane region" description="Helical" evidence="1">
    <location>
        <begin position="68"/>
        <end position="91"/>
    </location>
</feature>
<dbReference type="InterPro" id="IPR021414">
    <property type="entry name" value="DUF3054"/>
</dbReference>
<dbReference type="Pfam" id="PF11255">
    <property type="entry name" value="DUF3054"/>
    <property type="match status" value="1"/>
</dbReference>